<accession>A0AAD7E5R0</accession>
<dbReference type="EMBL" id="JARJCW010000001">
    <property type="protein sequence ID" value="KAJ7230390.1"/>
    <property type="molecule type" value="Genomic_DNA"/>
</dbReference>
<dbReference type="Gene3D" id="1.25.40.10">
    <property type="entry name" value="Tetratricopeptide repeat domain"/>
    <property type="match status" value="3"/>
</dbReference>
<dbReference type="Pfam" id="PF13374">
    <property type="entry name" value="TPR_10"/>
    <property type="match status" value="1"/>
</dbReference>
<dbReference type="AlphaFoldDB" id="A0AAD7E5R0"/>
<evidence type="ECO:0000313" key="3">
    <source>
        <dbReference type="Proteomes" id="UP001219525"/>
    </source>
</evidence>
<comment type="caution">
    <text evidence="2">The sequence shown here is derived from an EMBL/GenBank/DDBJ whole genome shotgun (WGS) entry which is preliminary data.</text>
</comment>
<dbReference type="SUPFAM" id="SSF81901">
    <property type="entry name" value="HCP-like"/>
    <property type="match status" value="1"/>
</dbReference>
<organism evidence="2 3">
    <name type="scientific">Mycena pura</name>
    <dbReference type="NCBI Taxonomy" id="153505"/>
    <lineage>
        <taxon>Eukaryota</taxon>
        <taxon>Fungi</taxon>
        <taxon>Dikarya</taxon>
        <taxon>Basidiomycota</taxon>
        <taxon>Agaricomycotina</taxon>
        <taxon>Agaricomycetes</taxon>
        <taxon>Agaricomycetidae</taxon>
        <taxon>Agaricales</taxon>
        <taxon>Marasmiineae</taxon>
        <taxon>Mycenaceae</taxon>
        <taxon>Mycena</taxon>
    </lineage>
</organism>
<dbReference type="Proteomes" id="UP001219525">
    <property type="component" value="Unassembled WGS sequence"/>
</dbReference>
<dbReference type="Pfam" id="PF12770">
    <property type="entry name" value="CHAT"/>
    <property type="match status" value="1"/>
</dbReference>
<evidence type="ECO:0000259" key="1">
    <source>
        <dbReference type="Pfam" id="PF12770"/>
    </source>
</evidence>
<evidence type="ECO:0000313" key="2">
    <source>
        <dbReference type="EMBL" id="KAJ7230390.1"/>
    </source>
</evidence>
<gene>
    <name evidence="2" type="ORF">GGX14DRAFT_553872</name>
</gene>
<dbReference type="PANTHER" id="PTHR19959">
    <property type="entry name" value="KINESIN LIGHT CHAIN"/>
    <property type="match status" value="1"/>
</dbReference>
<reference evidence="2" key="1">
    <citation type="submission" date="2023-03" db="EMBL/GenBank/DDBJ databases">
        <title>Massive genome expansion in bonnet fungi (Mycena s.s.) driven by repeated elements and novel gene families across ecological guilds.</title>
        <authorList>
            <consortium name="Lawrence Berkeley National Laboratory"/>
            <person name="Harder C.B."/>
            <person name="Miyauchi S."/>
            <person name="Viragh M."/>
            <person name="Kuo A."/>
            <person name="Thoen E."/>
            <person name="Andreopoulos B."/>
            <person name="Lu D."/>
            <person name="Skrede I."/>
            <person name="Drula E."/>
            <person name="Henrissat B."/>
            <person name="Morin E."/>
            <person name="Kohler A."/>
            <person name="Barry K."/>
            <person name="LaButti K."/>
            <person name="Morin E."/>
            <person name="Salamov A."/>
            <person name="Lipzen A."/>
            <person name="Mereny Z."/>
            <person name="Hegedus B."/>
            <person name="Baldrian P."/>
            <person name="Stursova M."/>
            <person name="Weitz H."/>
            <person name="Taylor A."/>
            <person name="Grigoriev I.V."/>
            <person name="Nagy L.G."/>
            <person name="Martin F."/>
            <person name="Kauserud H."/>
        </authorList>
    </citation>
    <scope>NUCLEOTIDE SEQUENCE</scope>
    <source>
        <strain evidence="2">9144</strain>
    </source>
</reference>
<dbReference type="SUPFAM" id="SSF48452">
    <property type="entry name" value="TPR-like"/>
    <property type="match status" value="1"/>
</dbReference>
<dbReference type="PANTHER" id="PTHR19959:SF119">
    <property type="entry name" value="FUNGAL LIPASE-LIKE DOMAIN-CONTAINING PROTEIN"/>
    <property type="match status" value="1"/>
</dbReference>
<keyword evidence="3" id="KW-1185">Reference proteome</keyword>
<sequence>MFSRLVQRAKALVLPNDPKEEVSSSLSLSPEDAEPVFELADEIFRECRAAVDLSGLRTAVFLLRNAALSWLPANPKLRTCLILLSGVLLREFSFSGKAENVRNAAICLLRVTLPHSVDDEALRGFLSTIGIAGLDIDQDPSTLKRQASDILAQFHQSINMPSLDTVIFLLREVLLSSPNHWKSLSDALLIRFHARLEFGDAEEAISLLRQIHSIRPNRTMCLCAGLLTRGFTAREKMLEISLLLQTAMNSDKEALECWRVGYTLLMSGDLSQFDIALSLLQRAEAQLSWGHDTRIVVINAFAAALLQRFKQGGDKEALNHAIELLHEALGLDLELAPPTSRAASLNNLAIAYRARMLQTGDMSYLDKVIDMHSEALSLRPAPHQEHSHSLINLGVAIRERYMQYGKITDLTRAIELGREALDLTPDLIPESIRSAALANLAMSLYDLFKHEGNSADLDSSIELHEKALVLRPGPHQERSASLDGLAASLLRRFETKGRVADLDRAIQLYREGLSLRSALHPDRATSLMNLASTLLARFDERGDDADLDSAVELYRACLDLWAGPHLNRSSALNNLATVLMRRFERKANLDDLDCACSLLKDALAQLAPLHPARSSLSAKLGYALCRRYGIAHEASDIEESIKYLREALDLQPSGHPLRSNSLHILANALAVRFQNNKAEFETISSLYRESVALCPAPHPDRGGPLVNLALFLIRRHGHFPDPHAAFQILREAAAYKGSSIYRRFQASRFWAAHADRMRHDSVLDAYTTAIELLPQIAFLGLDVSSRRKVLVSSSSYGIASDAAACSIRLNDFAKAVEFLEAGRSIFWQQALQLRTSLDDLKLAHPELGRTAADIRHMLQDAESLRLRELNAEWLKTLDDIRAGAGFNDFLRPKPFDTLKAGATRGPLVILNVNTEIESSGAALIVTASSDVQFVPLPDMNIVSAAFLAGLLRSLPRSTHLVKDLAGSKILVHDFLKTWRSEQRSDLQARLTGKILYENIEPNEAFGLILAELWTTVVKPVVRALKLEKSANPPRMWWCPTGPLAFLPIHAAGIYVGSEMDCLHEYAICSYSPTLTGLLDPPSQTLSPFKMTAVIEPYAPNKVPLPNTKAELNKISEKVPKEWLATVGRTERATTNLALSHLRTSSIVHFACHGIQDPENSLESGLELADGRVKVSEIMRETHSPSHSSKGLSLAFLSACETGKGDERAPDESVHLAATLLFAGFNGVVATMWWASQSSG</sequence>
<feature type="domain" description="CHAT" evidence="1">
    <location>
        <begin position="1009"/>
        <end position="1232"/>
    </location>
</feature>
<name>A0AAD7E5R0_9AGAR</name>
<dbReference type="InterPro" id="IPR024983">
    <property type="entry name" value="CHAT_dom"/>
</dbReference>
<protein>
    <submittedName>
        <fullName evidence="2">CHAT domain-containing protein</fullName>
    </submittedName>
</protein>
<dbReference type="InterPro" id="IPR011990">
    <property type="entry name" value="TPR-like_helical_dom_sf"/>
</dbReference>
<proteinExistence type="predicted"/>